<reference evidence="2 3" key="1">
    <citation type="submission" date="2021-01" db="EMBL/GenBank/DDBJ databases">
        <title>Actinoplanes sp. nov. LDG1-01 isolated from lichen.</title>
        <authorList>
            <person name="Saeng-In P."/>
            <person name="Phongsopitanun W."/>
            <person name="Kanchanasin P."/>
            <person name="Yuki M."/>
            <person name="Kudo T."/>
            <person name="Ohkuma M."/>
            <person name="Tanasupawat S."/>
        </authorList>
    </citation>
    <scope>NUCLEOTIDE SEQUENCE [LARGE SCALE GENOMIC DNA]</scope>
    <source>
        <strain evidence="2 3">LDG1-01</strain>
    </source>
</reference>
<feature type="transmembrane region" description="Helical" evidence="1">
    <location>
        <begin position="6"/>
        <end position="25"/>
    </location>
</feature>
<comment type="caution">
    <text evidence="2">The sequence shown here is derived from an EMBL/GenBank/DDBJ whole genome shotgun (WGS) entry which is preliminary data.</text>
</comment>
<dbReference type="EMBL" id="JAENHO010000005">
    <property type="protein sequence ID" value="MBL7256424.1"/>
    <property type="molecule type" value="Genomic_DNA"/>
</dbReference>
<organism evidence="2 3">
    <name type="scientific">Paractinoplanes lichenicola</name>
    <dbReference type="NCBI Taxonomy" id="2802976"/>
    <lineage>
        <taxon>Bacteria</taxon>
        <taxon>Bacillati</taxon>
        <taxon>Actinomycetota</taxon>
        <taxon>Actinomycetes</taxon>
        <taxon>Micromonosporales</taxon>
        <taxon>Micromonosporaceae</taxon>
        <taxon>Paractinoplanes</taxon>
    </lineage>
</organism>
<evidence type="ECO:0000313" key="3">
    <source>
        <dbReference type="Proteomes" id="UP000598996"/>
    </source>
</evidence>
<name>A0ABS1VQK8_9ACTN</name>
<keyword evidence="3" id="KW-1185">Reference proteome</keyword>
<protein>
    <recommendedName>
        <fullName evidence="4">Secreted protein</fullName>
    </recommendedName>
</protein>
<keyword evidence="1" id="KW-0812">Transmembrane</keyword>
<proteinExistence type="predicted"/>
<evidence type="ECO:0000256" key="1">
    <source>
        <dbReference type="SAM" id="Phobius"/>
    </source>
</evidence>
<sequence>MQTPLWVSVLVAGMGVLGTLGGVLITQRRADKRESESRGREREIERERWRREDVARAFEHRREACVEFHASVRSARDELFREFHPAPTDESRAIELGREAFKRYTTLTLYSSLELTNSATEVLAALNDLHTVTFNGGGPDRYEAWKKLLKVEERLFLLIRKELGVQDDPTATVEQL</sequence>
<evidence type="ECO:0000313" key="2">
    <source>
        <dbReference type="EMBL" id="MBL7256424.1"/>
    </source>
</evidence>
<accession>A0ABS1VQK8</accession>
<keyword evidence="1" id="KW-1133">Transmembrane helix</keyword>
<keyword evidence="1" id="KW-0472">Membrane</keyword>
<gene>
    <name evidence="2" type="ORF">JKJ07_19185</name>
</gene>
<dbReference type="RefSeq" id="WP_202992958.1">
    <property type="nucleotide sequence ID" value="NZ_JAENHO010000005.1"/>
</dbReference>
<evidence type="ECO:0008006" key="4">
    <source>
        <dbReference type="Google" id="ProtNLM"/>
    </source>
</evidence>
<dbReference type="Proteomes" id="UP000598996">
    <property type="component" value="Unassembled WGS sequence"/>
</dbReference>